<dbReference type="EnsemblPlants" id="AES98471">
    <property type="protein sequence ID" value="AES98471"/>
    <property type="gene ID" value="MTR_5g068970"/>
</dbReference>
<gene>
    <name evidence="1" type="ordered locus">MTR_5g068970</name>
</gene>
<dbReference type="EMBL" id="CM001221">
    <property type="protein sequence ID" value="AES98471.1"/>
    <property type="molecule type" value="Genomic_DNA"/>
</dbReference>
<evidence type="ECO:0000313" key="1">
    <source>
        <dbReference type="EMBL" id="AES98471.1"/>
    </source>
</evidence>
<dbReference type="PaxDb" id="3880-AES98471"/>
<dbReference type="Proteomes" id="UP000002051">
    <property type="component" value="Chromosome 5"/>
</dbReference>
<reference evidence="2" key="3">
    <citation type="submission" date="2015-04" db="UniProtKB">
        <authorList>
            <consortium name="EnsemblPlants"/>
        </authorList>
    </citation>
    <scope>IDENTIFICATION</scope>
    <source>
        <strain evidence="2">cv. Jemalong A17</strain>
    </source>
</reference>
<organism evidence="1 3">
    <name type="scientific">Medicago truncatula</name>
    <name type="common">Barrel medic</name>
    <name type="synonym">Medicago tribuloides</name>
    <dbReference type="NCBI Taxonomy" id="3880"/>
    <lineage>
        <taxon>Eukaryota</taxon>
        <taxon>Viridiplantae</taxon>
        <taxon>Streptophyta</taxon>
        <taxon>Embryophyta</taxon>
        <taxon>Tracheophyta</taxon>
        <taxon>Spermatophyta</taxon>
        <taxon>Magnoliopsida</taxon>
        <taxon>eudicotyledons</taxon>
        <taxon>Gunneridae</taxon>
        <taxon>Pentapetalae</taxon>
        <taxon>rosids</taxon>
        <taxon>fabids</taxon>
        <taxon>Fabales</taxon>
        <taxon>Fabaceae</taxon>
        <taxon>Papilionoideae</taxon>
        <taxon>50 kb inversion clade</taxon>
        <taxon>NPAAA clade</taxon>
        <taxon>Hologalegina</taxon>
        <taxon>IRL clade</taxon>
        <taxon>Trifolieae</taxon>
        <taxon>Medicago</taxon>
    </lineage>
</organism>
<reference evidence="1 3" key="1">
    <citation type="journal article" date="2011" name="Nature">
        <title>The Medicago genome provides insight into the evolution of rhizobial symbioses.</title>
        <authorList>
            <person name="Young N.D."/>
            <person name="Debelle F."/>
            <person name="Oldroyd G.E."/>
            <person name="Geurts R."/>
            <person name="Cannon S.B."/>
            <person name="Udvardi M.K."/>
            <person name="Benedito V.A."/>
            <person name="Mayer K.F."/>
            <person name="Gouzy J."/>
            <person name="Schoof H."/>
            <person name="Van de Peer Y."/>
            <person name="Proost S."/>
            <person name="Cook D.R."/>
            <person name="Meyers B.C."/>
            <person name="Spannagl M."/>
            <person name="Cheung F."/>
            <person name="De Mita S."/>
            <person name="Krishnakumar V."/>
            <person name="Gundlach H."/>
            <person name="Zhou S."/>
            <person name="Mudge J."/>
            <person name="Bharti A.K."/>
            <person name="Murray J.D."/>
            <person name="Naoumkina M.A."/>
            <person name="Rosen B."/>
            <person name="Silverstein K.A."/>
            <person name="Tang H."/>
            <person name="Rombauts S."/>
            <person name="Zhao P.X."/>
            <person name="Zhou P."/>
            <person name="Barbe V."/>
            <person name="Bardou P."/>
            <person name="Bechner M."/>
            <person name="Bellec A."/>
            <person name="Berger A."/>
            <person name="Berges H."/>
            <person name="Bidwell S."/>
            <person name="Bisseling T."/>
            <person name="Choisne N."/>
            <person name="Couloux A."/>
            <person name="Denny R."/>
            <person name="Deshpande S."/>
            <person name="Dai X."/>
            <person name="Doyle J.J."/>
            <person name="Dudez A.M."/>
            <person name="Farmer A.D."/>
            <person name="Fouteau S."/>
            <person name="Franken C."/>
            <person name="Gibelin C."/>
            <person name="Gish J."/>
            <person name="Goldstein S."/>
            <person name="Gonzalez A.J."/>
            <person name="Green P.J."/>
            <person name="Hallab A."/>
            <person name="Hartog M."/>
            <person name="Hua A."/>
            <person name="Humphray S.J."/>
            <person name="Jeong D.H."/>
            <person name="Jing Y."/>
            <person name="Jocker A."/>
            <person name="Kenton S.M."/>
            <person name="Kim D.J."/>
            <person name="Klee K."/>
            <person name="Lai H."/>
            <person name="Lang C."/>
            <person name="Lin S."/>
            <person name="Macmil S.L."/>
            <person name="Magdelenat G."/>
            <person name="Matthews L."/>
            <person name="McCorrison J."/>
            <person name="Monaghan E.L."/>
            <person name="Mun J.H."/>
            <person name="Najar F.Z."/>
            <person name="Nicholson C."/>
            <person name="Noirot C."/>
            <person name="O'Bleness M."/>
            <person name="Paule C.R."/>
            <person name="Poulain J."/>
            <person name="Prion F."/>
            <person name="Qin B."/>
            <person name="Qu C."/>
            <person name="Retzel E.F."/>
            <person name="Riddle C."/>
            <person name="Sallet E."/>
            <person name="Samain S."/>
            <person name="Samson N."/>
            <person name="Sanders I."/>
            <person name="Saurat O."/>
            <person name="Scarpelli C."/>
            <person name="Schiex T."/>
            <person name="Segurens B."/>
            <person name="Severin A.J."/>
            <person name="Sherrier D.J."/>
            <person name="Shi R."/>
            <person name="Sims S."/>
            <person name="Singer S.R."/>
            <person name="Sinharoy S."/>
            <person name="Sterck L."/>
            <person name="Viollet A."/>
            <person name="Wang B.B."/>
            <person name="Wang K."/>
            <person name="Wang M."/>
            <person name="Wang X."/>
            <person name="Warfsmann J."/>
            <person name="Weissenbach J."/>
            <person name="White D.D."/>
            <person name="White J.D."/>
            <person name="Wiley G.B."/>
            <person name="Wincker P."/>
            <person name="Xing Y."/>
            <person name="Yang L."/>
            <person name="Yao Z."/>
            <person name="Ying F."/>
            <person name="Zhai J."/>
            <person name="Zhou L."/>
            <person name="Zuber A."/>
            <person name="Denarie J."/>
            <person name="Dixon R.A."/>
            <person name="May G.D."/>
            <person name="Schwartz D.C."/>
            <person name="Rogers J."/>
            <person name="Quetier F."/>
            <person name="Town C.D."/>
            <person name="Roe B.A."/>
        </authorList>
    </citation>
    <scope>NUCLEOTIDE SEQUENCE [LARGE SCALE GENOMIC DNA]</scope>
    <source>
        <strain evidence="1">A17</strain>
        <strain evidence="2 3">cv. Jemalong A17</strain>
    </source>
</reference>
<reference evidence="1 3" key="2">
    <citation type="journal article" date="2014" name="BMC Genomics">
        <title>An improved genome release (version Mt4.0) for the model legume Medicago truncatula.</title>
        <authorList>
            <person name="Tang H."/>
            <person name="Krishnakumar V."/>
            <person name="Bidwell S."/>
            <person name="Rosen B."/>
            <person name="Chan A."/>
            <person name="Zhou S."/>
            <person name="Gentzbittel L."/>
            <person name="Childs K.L."/>
            <person name="Yandell M."/>
            <person name="Gundlach H."/>
            <person name="Mayer K.F."/>
            <person name="Schwartz D.C."/>
            <person name="Town C.D."/>
        </authorList>
    </citation>
    <scope>GENOME REANNOTATION</scope>
    <source>
        <strain evidence="2 3">cv. Jemalong A17</strain>
    </source>
</reference>
<keyword evidence="3" id="KW-1185">Reference proteome</keyword>
<evidence type="ECO:0000313" key="2">
    <source>
        <dbReference type="EnsemblPlants" id="AES98471"/>
    </source>
</evidence>
<protein>
    <submittedName>
        <fullName evidence="1 2">Uncharacterized protein</fullName>
    </submittedName>
</protein>
<proteinExistence type="predicted"/>
<sequence>MKVKALKRLAAEQWSVKLSHDQVYRAKLRALEIIQGAGRDQFLYLRGLVPAIQNLGSHVEHRLCVKQLYANFKKRYPGLDLKEVFWMAARATTVPAWERAMN</sequence>
<dbReference type="HOGENOM" id="CLU_2281622_0_0_1"/>
<dbReference type="AlphaFoldDB" id="G7K687"/>
<dbReference type="PANTHER" id="PTHR31973">
    <property type="entry name" value="POLYPROTEIN, PUTATIVE-RELATED"/>
    <property type="match status" value="1"/>
</dbReference>
<evidence type="ECO:0000313" key="3">
    <source>
        <dbReference type="Proteomes" id="UP000002051"/>
    </source>
</evidence>
<name>G7K687_MEDTR</name>
<dbReference type="PANTHER" id="PTHR31973:SF187">
    <property type="entry name" value="MUTATOR TRANSPOSASE MUDRA PROTEIN"/>
    <property type="match status" value="1"/>
</dbReference>
<accession>G7K687</accession>